<dbReference type="OrthoDB" id="276546at2759"/>
<evidence type="ECO:0000259" key="2">
    <source>
        <dbReference type="Pfam" id="PF00724"/>
    </source>
</evidence>
<protein>
    <recommendedName>
        <fullName evidence="2">NADH:flavin oxidoreductase/NADH oxidase N-terminal domain-containing protein</fullName>
    </recommendedName>
</protein>
<keyword evidence="4" id="KW-1185">Reference proteome</keyword>
<dbReference type="HOGENOM" id="CLU_012153_0_0_1"/>
<dbReference type="InterPro" id="IPR045247">
    <property type="entry name" value="Oye-like"/>
</dbReference>
<gene>
    <name evidence="3" type="ORF">VHEMI06156</name>
</gene>
<sequence>MSSTKLFQPIKLGHSTLQHRVALLPLTRYRNDNDHVATASMAQYYGDRASAPGTLIISEATGIAHREEGQPNLPGFVSQPQVEGWKQVVDAVHANKSVFFQQLWAVGRAADPAYIGKRGYAYQSSSDVVLDPAKGAPNPMTEEEIQATIASFADTAKRVVDAGADGVEIHGAHGYLLDQFLSETSNKRTDKWGGPIENRARLIIEVVKAVAKAIGAEKTALRLSPFADFQGTTKSDAYGDYTYLVSELKKLDLKLAYLSLVEPRGDPLIVFGARADDGRDSLEFILKIWDNQSPVVVGGGYTPENAEPALQGQYNKYDVIVGFGRHFISNPDLVYRIQNGVELNKYNRDTFFTNLAEQGYNDYPFSKEYLASKAKPVEAH</sequence>
<dbReference type="Gene3D" id="3.20.20.70">
    <property type="entry name" value="Aldolase class I"/>
    <property type="match status" value="1"/>
</dbReference>
<accession>A0A0A1TKF9</accession>
<dbReference type="EMBL" id="CDHN01000003">
    <property type="protein sequence ID" value="CEJ90367.1"/>
    <property type="molecule type" value="Genomic_DNA"/>
</dbReference>
<dbReference type="PANTHER" id="PTHR22893:SF91">
    <property type="entry name" value="NADPH DEHYDROGENASE 2-RELATED"/>
    <property type="match status" value="1"/>
</dbReference>
<dbReference type="AlphaFoldDB" id="A0A0A1TKF9"/>
<dbReference type="Pfam" id="PF00724">
    <property type="entry name" value="Oxidored_FMN"/>
    <property type="match status" value="1"/>
</dbReference>
<keyword evidence="1" id="KW-0285">Flavoprotein</keyword>
<dbReference type="FunFam" id="3.20.20.70:FF:000138">
    <property type="entry name" value="NADPH dehydrogenase 1"/>
    <property type="match status" value="1"/>
</dbReference>
<reference evidence="3 4" key="1">
    <citation type="journal article" date="2015" name="Genome Announc.">
        <title>Draft Genome Sequence and Gene Annotation of the Entomopathogenic Fungus Verticillium hemipterigenum.</title>
        <authorList>
            <person name="Horn F."/>
            <person name="Habel A."/>
            <person name="Scharf D.H."/>
            <person name="Dworschak J."/>
            <person name="Brakhage A.A."/>
            <person name="Guthke R."/>
            <person name="Hertweck C."/>
            <person name="Linde J."/>
        </authorList>
    </citation>
    <scope>NUCLEOTIDE SEQUENCE [LARGE SCALE GENOMIC DNA]</scope>
</reference>
<evidence type="ECO:0000256" key="1">
    <source>
        <dbReference type="ARBA" id="ARBA00022630"/>
    </source>
</evidence>
<dbReference type="InterPro" id="IPR013785">
    <property type="entry name" value="Aldolase_TIM"/>
</dbReference>
<dbReference type="GO" id="GO:0010181">
    <property type="term" value="F:FMN binding"/>
    <property type="evidence" value="ECO:0007669"/>
    <property type="project" value="InterPro"/>
</dbReference>
<evidence type="ECO:0000313" key="4">
    <source>
        <dbReference type="Proteomes" id="UP000039046"/>
    </source>
</evidence>
<evidence type="ECO:0000313" key="3">
    <source>
        <dbReference type="EMBL" id="CEJ90367.1"/>
    </source>
</evidence>
<name>A0A0A1TKF9_9HYPO</name>
<feature type="domain" description="NADH:flavin oxidoreductase/NADH oxidase N-terminal" evidence="2">
    <location>
        <begin position="5"/>
        <end position="344"/>
    </location>
</feature>
<dbReference type="Proteomes" id="UP000039046">
    <property type="component" value="Unassembled WGS sequence"/>
</dbReference>
<dbReference type="GO" id="GO:0003959">
    <property type="term" value="F:NADPH dehydrogenase activity"/>
    <property type="evidence" value="ECO:0007669"/>
    <property type="project" value="TreeGrafter"/>
</dbReference>
<organism evidence="3 4">
    <name type="scientific">[Torrubiella] hemipterigena</name>
    <dbReference type="NCBI Taxonomy" id="1531966"/>
    <lineage>
        <taxon>Eukaryota</taxon>
        <taxon>Fungi</taxon>
        <taxon>Dikarya</taxon>
        <taxon>Ascomycota</taxon>
        <taxon>Pezizomycotina</taxon>
        <taxon>Sordariomycetes</taxon>
        <taxon>Hypocreomycetidae</taxon>
        <taxon>Hypocreales</taxon>
        <taxon>Clavicipitaceae</taxon>
        <taxon>Clavicipitaceae incertae sedis</taxon>
        <taxon>'Torrubiella' clade</taxon>
    </lineage>
</organism>
<dbReference type="InterPro" id="IPR001155">
    <property type="entry name" value="OxRdtase_FMN_N"/>
</dbReference>
<dbReference type="PANTHER" id="PTHR22893">
    <property type="entry name" value="NADH OXIDOREDUCTASE-RELATED"/>
    <property type="match status" value="1"/>
</dbReference>
<dbReference type="CDD" id="cd02933">
    <property type="entry name" value="OYE_like_FMN"/>
    <property type="match status" value="1"/>
</dbReference>
<proteinExistence type="predicted"/>
<dbReference type="SUPFAM" id="SSF51395">
    <property type="entry name" value="FMN-linked oxidoreductases"/>
    <property type="match status" value="1"/>
</dbReference>
<dbReference type="STRING" id="1531966.A0A0A1TKF9"/>